<proteinExistence type="inferred from homology"/>
<dbReference type="GO" id="GO:0031460">
    <property type="term" value="P:glycine betaine transport"/>
    <property type="evidence" value="ECO:0007669"/>
    <property type="project" value="TreeGrafter"/>
</dbReference>
<dbReference type="AlphaFoldDB" id="A0A1H3G5L5"/>
<keyword evidence="2" id="KW-0813">Transport</keyword>
<dbReference type="EMBL" id="FNPE01000002">
    <property type="protein sequence ID" value="SDX98350.1"/>
    <property type="molecule type" value="Genomic_DNA"/>
</dbReference>
<dbReference type="PANTHER" id="PTHR30561:SF1">
    <property type="entry name" value="MULTIDRUG TRANSPORTER EMRE"/>
    <property type="match status" value="1"/>
</dbReference>
<dbReference type="InterPro" id="IPR037185">
    <property type="entry name" value="EmrE-like"/>
</dbReference>
<comment type="similarity">
    <text evidence="7 8">Belongs to the drug/metabolite transporter (DMT) superfamily. Small multidrug resistance (SMR) (TC 2.A.7.1) family.</text>
</comment>
<dbReference type="KEGG" id="dla:I6G47_30845"/>
<evidence type="ECO:0000256" key="6">
    <source>
        <dbReference type="ARBA" id="ARBA00023136"/>
    </source>
</evidence>
<sequence length="111" mass="11734">MASNYLYLGLAIVAEVAATSCLKQSEGFTRLWPSVVTVLGYALAFYFLSLTLRTVPTGVAYAIWSGAGIVLISLVGWLWQGQTLDLPALAGMGLIVAGVLVIQLFSKTAGH</sequence>
<dbReference type="GO" id="GO:1990961">
    <property type="term" value="P:xenobiotic detoxification by transmembrane export across the plasma membrane"/>
    <property type="evidence" value="ECO:0007669"/>
    <property type="project" value="UniProtKB-ARBA"/>
</dbReference>
<evidence type="ECO:0000313" key="10">
    <source>
        <dbReference type="EMBL" id="QPS81307.1"/>
    </source>
</evidence>
<reference evidence="11 12" key="1">
    <citation type="submission" date="2016-10" db="EMBL/GenBank/DDBJ databases">
        <authorList>
            <person name="de Groot N.N."/>
        </authorList>
    </citation>
    <scope>NUCLEOTIDE SEQUENCE [LARGE SCALE GENOMIC DNA]</scope>
    <source>
        <strain evidence="11 12">LMG 24775</strain>
    </source>
</reference>
<feature type="transmembrane region" description="Helical" evidence="9">
    <location>
        <begin position="34"/>
        <end position="52"/>
    </location>
</feature>
<dbReference type="Proteomes" id="UP000595064">
    <property type="component" value="Chromosome"/>
</dbReference>
<dbReference type="Pfam" id="PF00893">
    <property type="entry name" value="Multi_Drug_Res"/>
    <property type="match status" value="1"/>
</dbReference>
<dbReference type="InterPro" id="IPR045324">
    <property type="entry name" value="Small_multidrug_res"/>
</dbReference>
<keyword evidence="3" id="KW-1003">Cell membrane</keyword>
<dbReference type="GO" id="GO:0015220">
    <property type="term" value="F:choline transmembrane transporter activity"/>
    <property type="evidence" value="ECO:0007669"/>
    <property type="project" value="TreeGrafter"/>
</dbReference>
<keyword evidence="13" id="KW-1185">Reference proteome</keyword>
<dbReference type="GO" id="GO:0015297">
    <property type="term" value="F:antiporter activity"/>
    <property type="evidence" value="ECO:0007669"/>
    <property type="project" value="TreeGrafter"/>
</dbReference>
<keyword evidence="6 9" id="KW-0472">Membrane</keyword>
<comment type="subcellular location">
    <subcellularLocation>
        <location evidence="1 8">Cell membrane</location>
        <topology evidence="1 8">Multi-pass membrane protein</topology>
    </subcellularLocation>
</comment>
<feature type="transmembrane region" description="Helical" evidence="9">
    <location>
        <begin position="86"/>
        <end position="105"/>
    </location>
</feature>
<dbReference type="InterPro" id="IPR000390">
    <property type="entry name" value="Small_drug/metabolite_transptr"/>
</dbReference>
<dbReference type="GO" id="GO:0005886">
    <property type="term" value="C:plasma membrane"/>
    <property type="evidence" value="ECO:0007669"/>
    <property type="project" value="UniProtKB-SubCell"/>
</dbReference>
<feature type="transmembrane region" description="Helical" evidence="9">
    <location>
        <begin position="59"/>
        <end position="80"/>
    </location>
</feature>
<evidence type="ECO:0000256" key="5">
    <source>
        <dbReference type="ARBA" id="ARBA00022989"/>
    </source>
</evidence>
<organism evidence="11 12">
    <name type="scientific">Delftia lacustris</name>
    <dbReference type="NCBI Taxonomy" id="558537"/>
    <lineage>
        <taxon>Bacteria</taxon>
        <taxon>Pseudomonadati</taxon>
        <taxon>Pseudomonadota</taxon>
        <taxon>Betaproteobacteria</taxon>
        <taxon>Burkholderiales</taxon>
        <taxon>Comamonadaceae</taxon>
        <taxon>Delftia</taxon>
    </lineage>
</organism>
<dbReference type="PANTHER" id="PTHR30561">
    <property type="entry name" value="SMR FAMILY PROTON-DEPENDENT DRUG EFFLUX TRANSPORTER SUGE"/>
    <property type="match status" value="1"/>
</dbReference>
<evidence type="ECO:0000256" key="4">
    <source>
        <dbReference type="ARBA" id="ARBA00022692"/>
    </source>
</evidence>
<reference evidence="10 13" key="2">
    <citation type="submission" date="2020-12" db="EMBL/GenBank/DDBJ databases">
        <title>FDA dAtabase for Regulatory Grade micrObial Sequences (FDA-ARGOS): Supporting development and validation of Infectious Disease Dx tests.</title>
        <authorList>
            <person name="Sproer C."/>
            <person name="Gronow S."/>
            <person name="Severitt S."/>
            <person name="Schroder I."/>
            <person name="Tallon L."/>
            <person name="Sadzewicz L."/>
            <person name="Zhao X."/>
            <person name="Boylan J."/>
            <person name="Ott S."/>
            <person name="Bowen H."/>
            <person name="Vavikolanu K."/>
            <person name="Mehta A."/>
            <person name="Aluvathingal J."/>
            <person name="Nadendla S."/>
            <person name="Lowell S."/>
            <person name="Myers T."/>
            <person name="Yan Y."/>
            <person name="Sichtig H."/>
        </authorList>
    </citation>
    <scope>NUCLEOTIDE SEQUENCE [LARGE SCALE GENOMIC DNA]</scope>
    <source>
        <strain evidence="10 13">FDAARGOS_890</strain>
    </source>
</reference>
<dbReference type="GO" id="GO:0015199">
    <property type="term" value="F:amino-acid betaine transmembrane transporter activity"/>
    <property type="evidence" value="ECO:0007669"/>
    <property type="project" value="TreeGrafter"/>
</dbReference>
<keyword evidence="4 8" id="KW-0812">Transmembrane</keyword>
<evidence type="ECO:0000256" key="2">
    <source>
        <dbReference type="ARBA" id="ARBA00022448"/>
    </source>
</evidence>
<evidence type="ECO:0000313" key="13">
    <source>
        <dbReference type="Proteomes" id="UP000595064"/>
    </source>
</evidence>
<accession>A0A1H3G5L5</accession>
<evidence type="ECO:0000313" key="12">
    <source>
        <dbReference type="Proteomes" id="UP000183417"/>
    </source>
</evidence>
<dbReference type="Proteomes" id="UP000183417">
    <property type="component" value="Unassembled WGS sequence"/>
</dbReference>
<dbReference type="FunFam" id="1.10.3730.20:FF:000001">
    <property type="entry name" value="Quaternary ammonium compound resistance transporter SugE"/>
    <property type="match status" value="1"/>
</dbReference>
<evidence type="ECO:0000256" key="9">
    <source>
        <dbReference type="SAM" id="Phobius"/>
    </source>
</evidence>
<evidence type="ECO:0000256" key="1">
    <source>
        <dbReference type="ARBA" id="ARBA00004651"/>
    </source>
</evidence>
<keyword evidence="5 9" id="KW-1133">Transmembrane helix</keyword>
<protein>
    <submittedName>
        <fullName evidence="10">QacE family quaternary ammonium compound efflux SMR transporter</fullName>
    </submittedName>
    <submittedName>
        <fullName evidence="11">Small multidrug resistance pump</fullName>
    </submittedName>
</protein>
<evidence type="ECO:0000256" key="3">
    <source>
        <dbReference type="ARBA" id="ARBA00022475"/>
    </source>
</evidence>
<dbReference type="SUPFAM" id="SSF103481">
    <property type="entry name" value="Multidrug resistance efflux transporter EmrE"/>
    <property type="match status" value="1"/>
</dbReference>
<dbReference type="RefSeq" id="WP_012206837.1">
    <property type="nucleotide sequence ID" value="NZ_AP025556.1"/>
</dbReference>
<evidence type="ECO:0000256" key="7">
    <source>
        <dbReference type="ARBA" id="ARBA00038032"/>
    </source>
</evidence>
<dbReference type="EMBL" id="CP065748">
    <property type="protein sequence ID" value="QPS81307.1"/>
    <property type="molecule type" value="Genomic_DNA"/>
</dbReference>
<dbReference type="Gene3D" id="1.10.3730.20">
    <property type="match status" value="1"/>
</dbReference>
<name>A0A1H3G5L5_9BURK</name>
<gene>
    <name evidence="10" type="ORF">I6G47_30845</name>
    <name evidence="11" type="ORF">SAMN05421547_10279</name>
</gene>
<evidence type="ECO:0000256" key="8">
    <source>
        <dbReference type="RuleBase" id="RU003942"/>
    </source>
</evidence>
<evidence type="ECO:0000313" key="11">
    <source>
        <dbReference type="EMBL" id="SDX98350.1"/>
    </source>
</evidence>
<dbReference type="GeneID" id="94690973"/>